<feature type="signal peptide" evidence="1">
    <location>
        <begin position="1"/>
        <end position="21"/>
    </location>
</feature>
<dbReference type="Proteomes" id="UP000092018">
    <property type="component" value="Plasmid unnamed1"/>
</dbReference>
<keyword evidence="1" id="KW-0732">Signal</keyword>
<protein>
    <submittedName>
        <fullName evidence="2">Uncharacterized protein</fullName>
    </submittedName>
</protein>
<feature type="chain" id="PRO_5043026277" evidence="1">
    <location>
        <begin position="22"/>
        <end position="184"/>
    </location>
</feature>
<organism evidence="2 3">
    <name type="scientific">Vibrio breoganii</name>
    <dbReference type="NCBI Taxonomy" id="553239"/>
    <lineage>
        <taxon>Bacteria</taxon>
        <taxon>Pseudomonadati</taxon>
        <taxon>Pseudomonadota</taxon>
        <taxon>Gammaproteobacteria</taxon>
        <taxon>Vibrionales</taxon>
        <taxon>Vibrionaceae</taxon>
        <taxon>Vibrio</taxon>
    </lineage>
</organism>
<dbReference type="KEGG" id="vbr:A6E01_19445"/>
<geneLocation type="plasmid" evidence="2 3">
    <name>unnamed1</name>
</geneLocation>
<reference evidence="2 3" key="1">
    <citation type="submission" date="2016-06" db="EMBL/GenBank/DDBJ databases">
        <title>Adaptive Radiation by Waves of Gene Transfer Leads to Fine-Scale Resource Partitioning in Marine Microbes.</title>
        <authorList>
            <person name="Hehemann J.-H."/>
            <person name="Arevalo P."/>
            <person name="Datta M.S."/>
            <person name="Yu X."/>
            <person name="Corzett C."/>
            <person name="Henschel A."/>
            <person name="Preheim S.P."/>
            <person name="Timberlake S."/>
            <person name="Alm E.J."/>
            <person name="Polz M.F."/>
        </authorList>
    </citation>
    <scope>NUCLEOTIDE SEQUENCE [LARGE SCALE GENOMIC DNA]</scope>
    <source>
        <strain evidence="2 3">FF50</strain>
        <plasmid evidence="2 3">unnamed1</plasmid>
    </source>
</reference>
<evidence type="ECO:0000256" key="1">
    <source>
        <dbReference type="SAM" id="SignalP"/>
    </source>
</evidence>
<evidence type="ECO:0000313" key="3">
    <source>
        <dbReference type="Proteomes" id="UP000092018"/>
    </source>
</evidence>
<name>A0AAN1CU91_9VIBR</name>
<evidence type="ECO:0000313" key="2">
    <source>
        <dbReference type="EMBL" id="ANO35390.1"/>
    </source>
</evidence>
<accession>A0AAN1CU91</accession>
<proteinExistence type="predicted"/>
<keyword evidence="2" id="KW-0614">Plasmid</keyword>
<dbReference type="AlphaFoldDB" id="A0AAN1CU91"/>
<dbReference type="RefSeq" id="WP_065211152.1">
    <property type="nucleotide sequence ID" value="NZ_CP016179.1"/>
</dbReference>
<dbReference type="EMBL" id="CP016179">
    <property type="protein sequence ID" value="ANO35390.1"/>
    <property type="molecule type" value="Genomic_DNA"/>
</dbReference>
<gene>
    <name evidence="2" type="ORF">A6E01_19445</name>
</gene>
<sequence length="184" mass="20028">MKKLRLVPVLISVLGAFHVSANELKIDVIATSHDSASTIGHLTYGNIEGCVYDSKSDKHDEITYMNIENNEVVLNIQTPIGFFDESLPTTAVISGGDGARHEPITIDLTASNDGRYGADSGTQPEVAKLRGLLFAKKALVDQPTVSVRQGMKSTQLEWHLDESIMYSYNKCEESVVLANMGDGK</sequence>